<proteinExistence type="predicted"/>
<dbReference type="Gene3D" id="2.60.40.1080">
    <property type="match status" value="1"/>
</dbReference>
<evidence type="ECO:0000313" key="5">
    <source>
        <dbReference type="Proteomes" id="UP001055091"/>
    </source>
</evidence>
<keyword evidence="1" id="KW-0677">Repeat</keyword>
<evidence type="ECO:0000313" key="4">
    <source>
        <dbReference type="EMBL" id="GKH03939.1"/>
    </source>
</evidence>
<dbReference type="InterPro" id="IPR018337">
    <property type="entry name" value="Cell_wall/Cho-bd_repeat"/>
</dbReference>
<feature type="repeat" description="Cell wall-binding" evidence="2">
    <location>
        <begin position="596"/>
        <end position="615"/>
    </location>
</feature>
<gene>
    <name evidence="4" type="ORF">CE91St55_59200</name>
</gene>
<comment type="caution">
    <text evidence="4">The sequence shown here is derived from an EMBL/GenBank/DDBJ whole genome shotgun (WGS) entry which is preliminary data.</text>
</comment>
<dbReference type="SMART" id="SM00635">
    <property type="entry name" value="BID_2"/>
    <property type="match status" value="1"/>
</dbReference>
<dbReference type="Gene3D" id="2.10.270.10">
    <property type="entry name" value="Cholin Binding"/>
    <property type="match status" value="1"/>
</dbReference>
<dbReference type="InterPro" id="IPR003343">
    <property type="entry name" value="Big_2"/>
</dbReference>
<dbReference type="SUPFAM" id="SSF69360">
    <property type="entry name" value="Cell wall binding repeat"/>
    <property type="match status" value="1"/>
</dbReference>
<name>A0AA37NFE3_9FIRM</name>
<feature type="repeat" description="Cell wall-binding" evidence="2">
    <location>
        <begin position="616"/>
        <end position="635"/>
    </location>
</feature>
<organism evidence="4 5">
    <name type="scientific">Hungatella hathewayi</name>
    <dbReference type="NCBI Taxonomy" id="154046"/>
    <lineage>
        <taxon>Bacteria</taxon>
        <taxon>Bacillati</taxon>
        <taxon>Bacillota</taxon>
        <taxon>Clostridia</taxon>
        <taxon>Lachnospirales</taxon>
        <taxon>Lachnospiraceae</taxon>
        <taxon>Hungatella</taxon>
    </lineage>
</organism>
<accession>A0AA37NFE3</accession>
<dbReference type="Proteomes" id="UP001055091">
    <property type="component" value="Unassembled WGS sequence"/>
</dbReference>
<reference evidence="4" key="1">
    <citation type="submission" date="2022-01" db="EMBL/GenBank/DDBJ databases">
        <title>Novel bile acid biosynthetic pathways are enriched in the microbiome of centenarians.</title>
        <authorList>
            <person name="Sato Y."/>
            <person name="Atarashi K."/>
            <person name="Plichta R.D."/>
            <person name="Arai Y."/>
            <person name="Sasajima S."/>
            <person name="Kearney M.S."/>
            <person name="Suda W."/>
            <person name="Takeshita K."/>
            <person name="Sasaki T."/>
            <person name="Okamoto S."/>
            <person name="Skelly N.A."/>
            <person name="Okamura Y."/>
            <person name="Vlamakis H."/>
            <person name="Li Y."/>
            <person name="Tanoue T."/>
            <person name="Takei H."/>
            <person name="Nittono H."/>
            <person name="Narushima S."/>
            <person name="Irie J."/>
            <person name="Itoh H."/>
            <person name="Moriya K."/>
            <person name="Sugiura Y."/>
            <person name="Suematsu M."/>
            <person name="Moritoki N."/>
            <person name="Shibata S."/>
            <person name="Littman R.D."/>
            <person name="Fischbach A.M."/>
            <person name="Uwamino Y."/>
            <person name="Inoue T."/>
            <person name="Honda A."/>
            <person name="Hattori M."/>
            <person name="Murai T."/>
            <person name="Xavier J.R."/>
            <person name="Hirose N."/>
            <person name="Honda K."/>
        </authorList>
    </citation>
    <scope>NUCLEOTIDE SEQUENCE</scope>
    <source>
        <strain evidence="4">CE91-St55</strain>
    </source>
</reference>
<dbReference type="Pfam" id="PF19127">
    <property type="entry name" value="Choline_bind_3"/>
    <property type="match status" value="1"/>
</dbReference>
<sequence length="658" mass="70539">MTNARTTTNEANSGVVTAVFHKTIEPVNLKQIKGVTKPVTGGYPWTDIEDTNQYIGSVEWEPEIPSGKMFQADTEYTATITLIIQSGYTKKGIPKDFFEVEGAVSVTNDEDSDIVKATFARTDATVDKKIITGVTAPVAGEKPVTAITDTEQYTGKVTWRPGFAQDGTFAANTNYTAEITLEPKKGYTMSGVPADFFEVEGAERAENKIDSGIIEASFARTAVTANRKNITGVTAPVTGEKPVTAITETEQYTGSVVWSPAIAEGESFADNTKYTAVITLIPKKGYTVSGVPKDYFEVEGAESTENRINSGIITARFAKTDAAVNSKNIKGVTAPATGEKPVTSITETEQYTGSVVWSPAIAPGGSFAANTEYTATITLALKKGYTLTGVTKDYFEVEGAARTANAENSGIITAHFAGTDAIRVSEVTLDRTSLFMKVGETEKLSVIIDPLDATNPSVIWTTGDAGIAVVDSDGTVHAVGTGRTALTVTALDGGKTAVCTVFVRTSVEESGDDGQEADNTYPILNGQIPASEGHGLWKEQGSGAWKFLKDKDGYAQKEWLKIGEDWYLFGDNSIMITGWSLVNQTWYYSGGSGAMLTGWQFINGSWYYLKPDGSMAVGWLEADGKWYYLRPDGSCLINGVTPDGYRVDGNGVWDGNEK</sequence>
<dbReference type="RefSeq" id="WP_195521384.1">
    <property type="nucleotide sequence ID" value="NZ_BQNJ01000002.1"/>
</dbReference>
<dbReference type="Pfam" id="PF01473">
    <property type="entry name" value="Choline_bind_1"/>
    <property type="match status" value="1"/>
</dbReference>
<dbReference type="AlphaFoldDB" id="A0AA37NFE3"/>
<dbReference type="SUPFAM" id="SSF49373">
    <property type="entry name" value="Invasin/intimin cell-adhesion fragments"/>
    <property type="match status" value="1"/>
</dbReference>
<protein>
    <recommendedName>
        <fullName evidence="3">BIG2 domain-containing protein</fullName>
    </recommendedName>
</protein>
<evidence type="ECO:0000256" key="2">
    <source>
        <dbReference type="PROSITE-ProRule" id="PRU00591"/>
    </source>
</evidence>
<evidence type="ECO:0000259" key="3">
    <source>
        <dbReference type="SMART" id="SM00635"/>
    </source>
</evidence>
<dbReference type="EMBL" id="BQNJ01000002">
    <property type="protein sequence ID" value="GKH03939.1"/>
    <property type="molecule type" value="Genomic_DNA"/>
</dbReference>
<evidence type="ECO:0000256" key="1">
    <source>
        <dbReference type="ARBA" id="ARBA00022737"/>
    </source>
</evidence>
<dbReference type="InterPro" id="IPR008964">
    <property type="entry name" value="Invasin/intimin_cell_adhesion"/>
</dbReference>
<feature type="domain" description="BIG2" evidence="3">
    <location>
        <begin position="423"/>
        <end position="500"/>
    </location>
</feature>
<dbReference type="PROSITE" id="PS51170">
    <property type="entry name" value="CW"/>
    <property type="match status" value="2"/>
</dbReference>
<dbReference type="Pfam" id="PF02368">
    <property type="entry name" value="Big_2"/>
    <property type="match status" value="1"/>
</dbReference>